<keyword evidence="1" id="KW-0732">Signal</keyword>
<evidence type="ECO:0000256" key="1">
    <source>
        <dbReference type="SAM" id="SignalP"/>
    </source>
</evidence>
<organism evidence="2 3">
    <name type="scientific">Gramella jeungdoensis</name>
    <dbReference type="NCBI Taxonomy" id="708091"/>
    <lineage>
        <taxon>Bacteria</taxon>
        <taxon>Pseudomonadati</taxon>
        <taxon>Bacteroidota</taxon>
        <taxon>Flavobacteriia</taxon>
        <taxon>Flavobacteriales</taxon>
        <taxon>Flavobacteriaceae</taxon>
        <taxon>Christiangramia</taxon>
    </lineage>
</organism>
<comment type="caution">
    <text evidence="2">The sequence shown here is derived from an EMBL/GenBank/DDBJ whole genome shotgun (WGS) entry which is preliminary data.</text>
</comment>
<gene>
    <name evidence="2" type="ORF">NE848_09935</name>
</gene>
<sequence length="185" mass="21395">MRKLYFLALSVILFSCSGDSASDQSEDGIKTLEVNNVYVQGEPKGWRDIVISDGDFTRNSQDDIYYPEDNVSYVIDFLELQLGDGMHEPKTLEQTYNAETDIYKNEGTEGVIFYNNFKFENGEYASSDDLFDIQGYVRFEVLSENSFKFYIELIDGRKFQGSYTGDMTILDKEYSFAPDVFWEEE</sequence>
<proteinExistence type="predicted"/>
<feature type="signal peptide" evidence="1">
    <location>
        <begin position="1"/>
        <end position="21"/>
    </location>
</feature>
<accession>A0ABT0Z393</accession>
<dbReference type="EMBL" id="JAMSCK010000003">
    <property type="protein sequence ID" value="MCM8569700.1"/>
    <property type="molecule type" value="Genomic_DNA"/>
</dbReference>
<dbReference type="Proteomes" id="UP001155077">
    <property type="component" value="Unassembled WGS sequence"/>
</dbReference>
<feature type="chain" id="PRO_5046702925" evidence="1">
    <location>
        <begin position="22"/>
        <end position="185"/>
    </location>
</feature>
<dbReference type="RefSeq" id="WP_252113016.1">
    <property type="nucleotide sequence ID" value="NZ_JAMSCK010000003.1"/>
</dbReference>
<evidence type="ECO:0000313" key="2">
    <source>
        <dbReference type="EMBL" id="MCM8569700.1"/>
    </source>
</evidence>
<evidence type="ECO:0000313" key="3">
    <source>
        <dbReference type="Proteomes" id="UP001155077"/>
    </source>
</evidence>
<keyword evidence="3" id="KW-1185">Reference proteome</keyword>
<dbReference type="PROSITE" id="PS51257">
    <property type="entry name" value="PROKAR_LIPOPROTEIN"/>
    <property type="match status" value="1"/>
</dbReference>
<name>A0ABT0Z393_9FLAO</name>
<protein>
    <submittedName>
        <fullName evidence="2">Uncharacterized protein</fullName>
    </submittedName>
</protein>
<reference evidence="2" key="1">
    <citation type="submission" date="2022-06" db="EMBL/GenBank/DDBJ databases">
        <title>Gramella sediminis sp. nov., isolated from deep-sea sediment of the Indian Ocean.</title>
        <authorList>
            <person name="Yang L."/>
        </authorList>
    </citation>
    <scope>NUCLEOTIDE SEQUENCE</scope>
    <source>
        <strain evidence="2">HMD3159</strain>
    </source>
</reference>